<reference evidence="5 7" key="2">
    <citation type="submission" date="2017-09" db="EMBL/GenBank/DDBJ databases">
        <title>Large-scale bioinformatics analysis of Bacillus genomes uncovers conserved roles of natural products in bacterial physiology.</title>
        <authorList>
            <consortium name="Agbiome Team Llc"/>
            <person name="Bleich R.M."/>
            <person name="Grubbs K.J."/>
            <person name="Santa Maria K.C."/>
            <person name="Allen S.E."/>
            <person name="Farag S."/>
            <person name="Shank E.A."/>
            <person name="Bowers A."/>
        </authorList>
    </citation>
    <scope>NUCLEOTIDE SEQUENCE [LARGE SCALE GENOMIC DNA]</scope>
    <source>
        <strain evidence="5 7">AFS037265</strain>
    </source>
</reference>
<dbReference type="AlphaFoldDB" id="A0A1S9X1Z7"/>
<gene>
    <name evidence="4" type="ORF">BW425_04755</name>
    <name evidence="5" type="ORF">COF81_04815</name>
    <name evidence="3" type="ORF">FOS08_16580</name>
</gene>
<reference evidence="3" key="3">
    <citation type="submission" date="2019-07" db="EMBL/GenBank/DDBJ databases">
        <title>Phylogenomic Reclassification of ATCC Bacillus Strains and Various Taxa within the Genus Bacillus.</title>
        <authorList>
            <person name="Riojas M.A."/>
            <person name="Frank A.M."/>
            <person name="Fenn S.L."/>
            <person name="King S.P."/>
            <person name="Brower S.M."/>
            <person name="Hazbon M.H."/>
        </authorList>
    </citation>
    <scope>NUCLEOTIDE SEQUENCE</scope>
    <source>
        <strain evidence="3">NR-12239</strain>
    </source>
</reference>
<dbReference type="PANTHER" id="PTHR33269">
    <property type="entry name" value="NADH-UBIQUINONE OXIDOREDUCTASE CHAIN 6"/>
    <property type="match status" value="1"/>
</dbReference>
<dbReference type="GO" id="GO:0016491">
    <property type="term" value="F:oxidoreductase activity"/>
    <property type="evidence" value="ECO:0007669"/>
    <property type="project" value="UniProtKB-KW"/>
</dbReference>
<keyword evidence="2" id="KW-0472">Membrane</keyword>
<feature type="transmembrane region" description="Helical" evidence="2">
    <location>
        <begin position="6"/>
        <end position="25"/>
    </location>
</feature>
<reference evidence="4 6" key="1">
    <citation type="submission" date="2017-02" db="EMBL/GenBank/DDBJ databases">
        <title>Bacillus pseudomycoides isolate FSL K6-0042.</title>
        <authorList>
            <person name="Kovac J."/>
        </authorList>
    </citation>
    <scope>NUCLEOTIDE SEQUENCE [LARGE SCALE GENOMIC DNA]</scope>
    <source>
        <strain evidence="4 6">FSL K6-0042</strain>
    </source>
</reference>
<dbReference type="PANTHER" id="PTHR33269:SF17">
    <property type="entry name" value="NADH-UBIQUINONE OXIDOREDUCTASE CHAIN 6"/>
    <property type="match status" value="1"/>
</dbReference>
<evidence type="ECO:0000256" key="1">
    <source>
        <dbReference type="ARBA" id="ARBA00005698"/>
    </source>
</evidence>
<proteinExistence type="inferred from homology"/>
<evidence type="ECO:0000313" key="7">
    <source>
        <dbReference type="Proteomes" id="UP000221918"/>
    </source>
</evidence>
<comment type="caution">
    <text evidence="4">The sequence shown here is derived from an EMBL/GenBank/DDBJ whole genome shotgun (WGS) entry which is preliminary data.</text>
</comment>
<dbReference type="InterPro" id="IPR001457">
    <property type="entry name" value="NADH_UbQ/plastoQ_OxRdtase_su6"/>
</dbReference>
<evidence type="ECO:0000313" key="5">
    <source>
        <dbReference type="EMBL" id="PHF03734.1"/>
    </source>
</evidence>
<comment type="catalytic activity">
    <reaction evidence="2">
        <text>a quinone + NADH + 5 H(+)(in) = a quinol + NAD(+) + 4 H(+)(out)</text>
        <dbReference type="Rhea" id="RHEA:57888"/>
        <dbReference type="ChEBI" id="CHEBI:15378"/>
        <dbReference type="ChEBI" id="CHEBI:24646"/>
        <dbReference type="ChEBI" id="CHEBI:57540"/>
        <dbReference type="ChEBI" id="CHEBI:57945"/>
        <dbReference type="ChEBI" id="CHEBI:132124"/>
    </reaction>
</comment>
<dbReference type="NCBIfam" id="NF005168">
    <property type="entry name" value="PRK06638.2-3"/>
    <property type="match status" value="1"/>
</dbReference>
<dbReference type="Gene3D" id="1.20.120.1200">
    <property type="entry name" value="NADH-ubiquinone/plastoquinone oxidoreductase chain 6, subunit NuoJ"/>
    <property type="match status" value="1"/>
</dbReference>
<name>A0A1S9X1Z7_9BACI</name>
<protein>
    <recommendedName>
        <fullName evidence="2">NADH-quinone oxidoreductase subunit J</fullName>
        <ecNumber evidence="2">7.1.1.-</ecNumber>
    </recommendedName>
</protein>
<dbReference type="EC" id="7.1.1.-" evidence="2"/>
<accession>A0A1S9X1Z7</accession>
<comment type="similarity">
    <text evidence="1 2">Belongs to the complex I subunit 6 family.</text>
</comment>
<dbReference type="Proteomes" id="UP001248134">
    <property type="component" value="Unassembled WGS sequence"/>
</dbReference>
<sequence length="174" mass="19213">MNGELIAFFLLSLTAIIGGILMLNLTKVMHMMLALVFTFLSIAGLYFLLSAEFVGVAQILIYSGAITIIMIFGIMLTKHDAENESSFSFRKWLIFFAVVVFGGVMYFAVNNIDFTNRSVQGSVPLHEQNTLQIGTLLYSKYVIPFELTSVILLVALVGAIVLAKKDEKEGDSNE</sequence>
<dbReference type="Proteomes" id="UP000195321">
    <property type="component" value="Unassembled WGS sequence"/>
</dbReference>
<keyword evidence="3" id="KW-0560">Oxidoreductase</keyword>
<organism evidence="4 6">
    <name type="scientific">Bacillus pseudomycoides</name>
    <dbReference type="NCBI Taxonomy" id="64104"/>
    <lineage>
        <taxon>Bacteria</taxon>
        <taxon>Bacillati</taxon>
        <taxon>Bacillota</taxon>
        <taxon>Bacilli</taxon>
        <taxon>Bacillales</taxon>
        <taxon>Bacillaceae</taxon>
        <taxon>Bacillus</taxon>
        <taxon>Bacillus cereus group</taxon>
    </lineage>
</organism>
<evidence type="ECO:0000313" key="3">
    <source>
        <dbReference type="EMBL" id="MDR4327489.1"/>
    </source>
</evidence>
<keyword evidence="2" id="KW-0520">NAD</keyword>
<feature type="transmembrane region" description="Helical" evidence="2">
    <location>
        <begin position="141"/>
        <end position="163"/>
    </location>
</feature>
<dbReference type="GO" id="GO:0005886">
    <property type="term" value="C:plasma membrane"/>
    <property type="evidence" value="ECO:0007669"/>
    <property type="project" value="UniProtKB-SubCell"/>
</dbReference>
<dbReference type="NCBIfam" id="NF005166">
    <property type="entry name" value="PRK06638.2-1"/>
    <property type="match status" value="1"/>
</dbReference>
<comment type="function">
    <text evidence="2">NDH-1 shuttles electrons from NADH, via FMN and iron-sulfur (Fe-S) centers, to quinones in the respiratory chain. Couples the redox reaction to proton translocation (for every two electrons transferred, four hydrogen ions are translocated across the cytoplasmic membrane), and thus conserves the redox energy in a proton gradient.</text>
</comment>
<keyword evidence="2" id="KW-0874">Quinone</keyword>
<keyword evidence="2" id="KW-1003">Cell membrane</keyword>
<keyword evidence="4" id="KW-0830">Ubiquinone</keyword>
<dbReference type="EMBL" id="MWPX01000003">
    <property type="protein sequence ID" value="OUM49932.1"/>
    <property type="molecule type" value="Genomic_DNA"/>
</dbReference>
<feature type="transmembrane region" description="Helical" evidence="2">
    <location>
        <begin position="89"/>
        <end position="109"/>
    </location>
</feature>
<dbReference type="GeneID" id="34214330"/>
<dbReference type="EMBL" id="VLYX01000017">
    <property type="protein sequence ID" value="MDR4327489.1"/>
    <property type="molecule type" value="Genomic_DNA"/>
</dbReference>
<dbReference type="EMBL" id="NUTL01000022">
    <property type="protein sequence ID" value="PHF03734.1"/>
    <property type="molecule type" value="Genomic_DNA"/>
</dbReference>
<dbReference type="Pfam" id="PF00499">
    <property type="entry name" value="Oxidored_q3"/>
    <property type="match status" value="1"/>
</dbReference>
<evidence type="ECO:0000256" key="2">
    <source>
        <dbReference type="RuleBase" id="RU004429"/>
    </source>
</evidence>
<dbReference type="Proteomes" id="UP000221918">
    <property type="component" value="Unassembled WGS sequence"/>
</dbReference>
<comment type="subcellular location">
    <subcellularLocation>
        <location evidence="2">Cell membrane</location>
        <topology evidence="2">Multi-pass membrane protein</topology>
    </subcellularLocation>
</comment>
<evidence type="ECO:0000313" key="6">
    <source>
        <dbReference type="Proteomes" id="UP000195321"/>
    </source>
</evidence>
<dbReference type="GO" id="GO:0048038">
    <property type="term" value="F:quinone binding"/>
    <property type="evidence" value="ECO:0007669"/>
    <property type="project" value="UniProtKB-UniRule"/>
</dbReference>
<dbReference type="KEGG" id="bmyc:DJ92_2390"/>
<evidence type="ECO:0000313" key="4">
    <source>
        <dbReference type="EMBL" id="OUM49932.1"/>
    </source>
</evidence>
<dbReference type="GO" id="GO:0008137">
    <property type="term" value="F:NADH dehydrogenase (ubiquinone) activity"/>
    <property type="evidence" value="ECO:0007669"/>
    <property type="project" value="UniProtKB-UniRule"/>
</dbReference>
<dbReference type="RefSeq" id="WP_016112671.1">
    <property type="nucleotide sequence ID" value="NZ_CM000744.1"/>
</dbReference>
<keyword evidence="2" id="KW-1133">Transmembrane helix</keyword>
<dbReference type="InterPro" id="IPR042106">
    <property type="entry name" value="Nuo/plastoQ_OxRdtase_6_NuoJ"/>
</dbReference>
<feature type="transmembrane region" description="Helical" evidence="2">
    <location>
        <begin position="55"/>
        <end position="77"/>
    </location>
</feature>
<keyword evidence="2" id="KW-0812">Transmembrane</keyword>
<feature type="transmembrane region" description="Helical" evidence="2">
    <location>
        <begin position="32"/>
        <end position="49"/>
    </location>
</feature>